<keyword evidence="1" id="KW-1185">Reference proteome</keyword>
<evidence type="ECO:0000313" key="1">
    <source>
        <dbReference type="Proteomes" id="UP000036681"/>
    </source>
</evidence>
<accession>A0A0M3HMS9</accession>
<protein>
    <submittedName>
        <fullName evidence="2">Uncharacterized protein</fullName>
    </submittedName>
</protein>
<reference evidence="2" key="1">
    <citation type="submission" date="2017-02" db="UniProtKB">
        <authorList>
            <consortium name="WormBaseParasite"/>
        </authorList>
    </citation>
    <scope>IDENTIFICATION</scope>
</reference>
<organism evidence="1 2">
    <name type="scientific">Ascaris lumbricoides</name>
    <name type="common">Giant roundworm</name>
    <dbReference type="NCBI Taxonomy" id="6252"/>
    <lineage>
        <taxon>Eukaryota</taxon>
        <taxon>Metazoa</taxon>
        <taxon>Ecdysozoa</taxon>
        <taxon>Nematoda</taxon>
        <taxon>Chromadorea</taxon>
        <taxon>Rhabditida</taxon>
        <taxon>Spirurina</taxon>
        <taxon>Ascaridomorpha</taxon>
        <taxon>Ascaridoidea</taxon>
        <taxon>Ascarididae</taxon>
        <taxon>Ascaris</taxon>
    </lineage>
</organism>
<name>A0A0M3HMS9_ASCLU</name>
<evidence type="ECO:0000313" key="2">
    <source>
        <dbReference type="WBParaSite" id="ALUE_0000287201-mRNA-1"/>
    </source>
</evidence>
<proteinExistence type="predicted"/>
<sequence>MRRMSQNSKNTIATTQIMNDGRLLNQGWISNQSLLRNSLHSASEILVQYQSC</sequence>
<dbReference type="WBParaSite" id="ALUE_0000287201-mRNA-1">
    <property type="protein sequence ID" value="ALUE_0000287201-mRNA-1"/>
    <property type="gene ID" value="ALUE_0000287201"/>
</dbReference>
<dbReference type="Proteomes" id="UP000036681">
    <property type="component" value="Unplaced"/>
</dbReference>
<dbReference type="AlphaFoldDB" id="A0A0M3HMS9"/>